<organism evidence="1 2">
    <name type="scientific">Adineta steineri</name>
    <dbReference type="NCBI Taxonomy" id="433720"/>
    <lineage>
        <taxon>Eukaryota</taxon>
        <taxon>Metazoa</taxon>
        <taxon>Spiralia</taxon>
        <taxon>Gnathifera</taxon>
        <taxon>Rotifera</taxon>
        <taxon>Eurotatoria</taxon>
        <taxon>Bdelloidea</taxon>
        <taxon>Adinetida</taxon>
        <taxon>Adinetidae</taxon>
        <taxon>Adineta</taxon>
    </lineage>
</organism>
<feature type="non-terminal residue" evidence="1">
    <location>
        <position position="1"/>
    </location>
</feature>
<dbReference type="Proteomes" id="UP000663881">
    <property type="component" value="Unassembled WGS sequence"/>
</dbReference>
<accession>A0A820GM37</accession>
<gene>
    <name evidence="1" type="ORF">OKA104_LOCUS45129</name>
</gene>
<proteinExistence type="predicted"/>
<protein>
    <submittedName>
        <fullName evidence="1">Uncharacterized protein</fullName>
    </submittedName>
</protein>
<comment type="caution">
    <text evidence="1">The sequence shown here is derived from an EMBL/GenBank/DDBJ whole genome shotgun (WGS) entry which is preliminary data.</text>
</comment>
<evidence type="ECO:0000313" key="1">
    <source>
        <dbReference type="EMBL" id="CAF4279900.1"/>
    </source>
</evidence>
<reference evidence="1" key="1">
    <citation type="submission" date="2021-02" db="EMBL/GenBank/DDBJ databases">
        <authorList>
            <person name="Nowell W R."/>
        </authorList>
    </citation>
    <scope>NUCLEOTIDE SEQUENCE</scope>
</reference>
<sequence>KSSYFEFHYKILIKSTKELIILKKLCGIQLLYLAHNTFRETSNNEMYYFVTMRLFNVGRIYAFRRNDYMIEFLTDNNFPPLKIKKEFVVYDSDIYFDHRYQSYISTSYTTFSFITNTNRKYRLLNYNKSRKVFRRSTDS</sequence>
<name>A0A820GM37_9BILA</name>
<dbReference type="AlphaFoldDB" id="A0A820GM37"/>
<dbReference type="EMBL" id="CAJOAY010014560">
    <property type="protein sequence ID" value="CAF4279900.1"/>
    <property type="molecule type" value="Genomic_DNA"/>
</dbReference>
<evidence type="ECO:0000313" key="2">
    <source>
        <dbReference type="Proteomes" id="UP000663881"/>
    </source>
</evidence>